<dbReference type="PANTHER" id="PTHR10404">
    <property type="entry name" value="N-ACETYLATED-ALPHA-LINKED ACIDIC DIPEPTIDASE"/>
    <property type="match status" value="1"/>
</dbReference>
<feature type="non-terminal residue" evidence="3">
    <location>
        <position position="91"/>
    </location>
</feature>
<feature type="domain" description="Transferrin receptor-like dimerisation" evidence="1">
    <location>
        <begin position="2"/>
        <end position="91"/>
    </location>
</feature>
<keyword evidence="2" id="KW-1185">Reference proteome</keyword>
<evidence type="ECO:0000259" key="1">
    <source>
        <dbReference type="Pfam" id="PF04253"/>
    </source>
</evidence>
<name>A0ABM1C4B3_LIMPO</name>
<proteinExistence type="predicted"/>
<dbReference type="InterPro" id="IPR007365">
    <property type="entry name" value="TFR-like_dimer_dom"/>
</dbReference>
<gene>
    <name evidence="3" type="primary">LOC106477912</name>
</gene>
<dbReference type="PANTHER" id="PTHR10404:SF77">
    <property type="entry name" value="GLUTAMATE CARBOXYPEPTIDASE 2 HOMOLOG"/>
    <property type="match status" value="1"/>
</dbReference>
<dbReference type="Pfam" id="PF04253">
    <property type="entry name" value="TFR_dimer"/>
    <property type="match status" value="1"/>
</dbReference>
<reference evidence="3" key="1">
    <citation type="submission" date="2025-08" db="UniProtKB">
        <authorList>
            <consortium name="RefSeq"/>
        </authorList>
    </citation>
    <scope>IDENTIFICATION</scope>
    <source>
        <tissue evidence="3">Muscle</tissue>
    </source>
</reference>
<sequence length="91" mass="10489">PLMVRQVNDQMMLVERTFIKPNGLPEQPLKRNVAFAPSKYDSYSSHGFPAIQDLLYGIDNLNDEDQHARWEEIKLHISDLTVIIRQAKAVL</sequence>
<dbReference type="RefSeq" id="XP_013793884.1">
    <property type="nucleotide sequence ID" value="XM_013938430.1"/>
</dbReference>
<organism evidence="2 3">
    <name type="scientific">Limulus polyphemus</name>
    <name type="common">Atlantic horseshoe crab</name>
    <dbReference type="NCBI Taxonomy" id="6850"/>
    <lineage>
        <taxon>Eukaryota</taxon>
        <taxon>Metazoa</taxon>
        <taxon>Ecdysozoa</taxon>
        <taxon>Arthropoda</taxon>
        <taxon>Chelicerata</taxon>
        <taxon>Merostomata</taxon>
        <taxon>Xiphosura</taxon>
        <taxon>Limulidae</taxon>
        <taxon>Limulus</taxon>
    </lineage>
</organism>
<feature type="non-terminal residue" evidence="3">
    <location>
        <position position="1"/>
    </location>
</feature>
<evidence type="ECO:0000313" key="2">
    <source>
        <dbReference type="Proteomes" id="UP000694941"/>
    </source>
</evidence>
<dbReference type="Proteomes" id="UP000694941">
    <property type="component" value="Unplaced"/>
</dbReference>
<evidence type="ECO:0000313" key="3">
    <source>
        <dbReference type="RefSeq" id="XP_013793884.1"/>
    </source>
</evidence>
<dbReference type="InterPro" id="IPR036757">
    <property type="entry name" value="TFR-like_dimer_dom_sf"/>
</dbReference>
<accession>A0ABM1C4B3</accession>
<dbReference type="SUPFAM" id="SSF47672">
    <property type="entry name" value="Transferrin receptor-like dimerisation domain"/>
    <property type="match status" value="1"/>
</dbReference>
<dbReference type="InterPro" id="IPR039373">
    <property type="entry name" value="Peptidase_M28B"/>
</dbReference>
<protein>
    <submittedName>
        <fullName evidence="3">N-acetylated-alpha-linked acidic dipeptidase</fullName>
    </submittedName>
</protein>
<dbReference type="GeneID" id="106477912"/>
<dbReference type="Gene3D" id="1.20.930.40">
    <property type="entry name" value="Transferrin receptor-like, dimerisation domain"/>
    <property type="match status" value="1"/>
</dbReference>